<sequence length="416" mass="42682">MCPVPPGRVAAHPDPVTAPRSHWDVVVAGAGPAGLSVAAACAARGMGVVVVAPHLRPWPQTYGMWADELDAVSATLLGGPASRTPPLGRRYPVTVVRTTAGERDIGRGYARLHNDVVHGLLLDQLRAGGGETRRGSVAAVHQDAAGQVVTLADGTTLTGRTVVDARGGGPGSAQQRAWGEQVTGDLAGLVPDGGALLMDWAALREDGVAQPPAFLYGMALDDGTTLLEATSLAARPPVALPHLRDRLHRLVADAGLRIVDRPERVAIPLDAAVRRSAGVPVGAAAGLVHPATGYSVAASLRAGGTVADALLAGADAAAVRALVRGARQRASLGLLGLGREVLLELDEAETDTFFQTFFSLPESAWVAYLDVGSAPTSIAAAMLRVARALPPAARRTLVSTAVRTVLRATPAGPVRG</sequence>
<evidence type="ECO:0000313" key="2">
    <source>
        <dbReference type="Proteomes" id="UP000648663"/>
    </source>
</evidence>
<name>A0ABQ2FVG0_9ACTN</name>
<reference evidence="2" key="1">
    <citation type="journal article" date="2019" name="Int. J. Syst. Evol. Microbiol.">
        <title>The Global Catalogue of Microorganisms (GCM) 10K type strain sequencing project: providing services to taxonomists for standard genome sequencing and annotation.</title>
        <authorList>
            <consortium name="The Broad Institute Genomics Platform"/>
            <consortium name="The Broad Institute Genome Sequencing Center for Infectious Disease"/>
            <person name="Wu L."/>
            <person name="Ma J."/>
        </authorList>
    </citation>
    <scope>NUCLEOTIDE SEQUENCE [LARGE SCALE GENOMIC DNA]</scope>
    <source>
        <strain evidence="2">CGMCC 4.5581</strain>
    </source>
</reference>
<dbReference type="PANTHER" id="PTHR39757">
    <property type="match status" value="1"/>
</dbReference>
<gene>
    <name evidence="1" type="primary">lcyE</name>
    <name evidence="1" type="ORF">GCM10011589_12840</name>
</gene>
<evidence type="ECO:0000313" key="1">
    <source>
        <dbReference type="EMBL" id="GGL58258.1"/>
    </source>
</evidence>
<dbReference type="Gene3D" id="3.50.50.60">
    <property type="entry name" value="FAD/NAD(P)-binding domain"/>
    <property type="match status" value="1"/>
</dbReference>
<proteinExistence type="predicted"/>
<keyword evidence="2" id="KW-1185">Reference proteome</keyword>
<dbReference type="EMBL" id="BMMI01000002">
    <property type="protein sequence ID" value="GGL58258.1"/>
    <property type="molecule type" value="Genomic_DNA"/>
</dbReference>
<dbReference type="InterPro" id="IPR036188">
    <property type="entry name" value="FAD/NAD-bd_sf"/>
</dbReference>
<organism evidence="1 2">
    <name type="scientific">Modestobacter marinus</name>
    <dbReference type="NCBI Taxonomy" id="477641"/>
    <lineage>
        <taxon>Bacteria</taxon>
        <taxon>Bacillati</taxon>
        <taxon>Actinomycetota</taxon>
        <taxon>Actinomycetes</taxon>
        <taxon>Geodermatophilales</taxon>
        <taxon>Geodermatophilaceae</taxon>
        <taxon>Modestobacter</taxon>
    </lineage>
</organism>
<comment type="caution">
    <text evidence="1">The sequence shown here is derived from an EMBL/GenBank/DDBJ whole genome shotgun (WGS) entry which is preliminary data.</text>
</comment>
<dbReference type="Pfam" id="PF05834">
    <property type="entry name" value="Lycopene_cycl"/>
    <property type="match status" value="1"/>
</dbReference>
<dbReference type="PANTHER" id="PTHR39757:SF5">
    <property type="entry name" value="OS02G0190600 PROTEIN"/>
    <property type="match status" value="1"/>
</dbReference>
<protein>
    <submittedName>
        <fullName evidence="1">Lycopene cyclase</fullName>
    </submittedName>
</protein>
<dbReference type="SUPFAM" id="SSF51905">
    <property type="entry name" value="FAD/NAD(P)-binding domain"/>
    <property type="match status" value="1"/>
</dbReference>
<accession>A0ABQ2FVG0</accession>
<dbReference type="Proteomes" id="UP000648663">
    <property type="component" value="Unassembled WGS sequence"/>
</dbReference>